<dbReference type="KEGG" id="olu:OSTLU_19157"/>
<dbReference type="AlphaFoldDB" id="A4SBI9"/>
<feature type="chain" id="PRO_5002672293" evidence="1">
    <location>
        <begin position="29"/>
        <end position="340"/>
    </location>
</feature>
<feature type="signal peptide" evidence="1">
    <location>
        <begin position="1"/>
        <end position="28"/>
    </location>
</feature>
<accession>A4SBI9</accession>
<dbReference type="OMA" id="GHTPYAE"/>
<dbReference type="RefSeq" id="XP_001422629.1">
    <property type="nucleotide sequence ID" value="XM_001422592.1"/>
</dbReference>
<evidence type="ECO:0000313" key="2">
    <source>
        <dbReference type="EMBL" id="ABP00946.1"/>
    </source>
</evidence>
<keyword evidence="1" id="KW-0732">Signal</keyword>
<keyword evidence="3" id="KW-1185">Reference proteome</keyword>
<protein>
    <submittedName>
        <fullName evidence="2">Uncharacterized protein</fullName>
    </submittedName>
</protein>
<reference evidence="2 3" key="1">
    <citation type="journal article" date="2007" name="Proc. Natl. Acad. Sci. U.S.A.">
        <title>The tiny eukaryote Ostreococcus provides genomic insights into the paradox of plankton speciation.</title>
        <authorList>
            <person name="Palenik B."/>
            <person name="Grimwood J."/>
            <person name="Aerts A."/>
            <person name="Rouze P."/>
            <person name="Salamov A."/>
            <person name="Putnam N."/>
            <person name="Dupont C."/>
            <person name="Jorgensen R."/>
            <person name="Derelle E."/>
            <person name="Rombauts S."/>
            <person name="Zhou K."/>
            <person name="Otillar R."/>
            <person name="Merchant S.S."/>
            <person name="Podell S."/>
            <person name="Gaasterland T."/>
            <person name="Napoli C."/>
            <person name="Gendler K."/>
            <person name="Manuell A."/>
            <person name="Tai V."/>
            <person name="Vallon O."/>
            <person name="Piganeau G."/>
            <person name="Jancek S."/>
            <person name="Heijde M."/>
            <person name="Jabbari K."/>
            <person name="Bowler C."/>
            <person name="Lohr M."/>
            <person name="Robbens S."/>
            <person name="Werner G."/>
            <person name="Dubchak I."/>
            <person name="Pazour G.J."/>
            <person name="Ren Q."/>
            <person name="Paulsen I."/>
            <person name="Delwiche C."/>
            <person name="Schmutz J."/>
            <person name="Rokhsar D."/>
            <person name="Van de Peer Y."/>
            <person name="Moreau H."/>
            <person name="Grigoriev I.V."/>
        </authorList>
    </citation>
    <scope>NUCLEOTIDE SEQUENCE [LARGE SCALE GENOMIC DNA]</scope>
    <source>
        <strain evidence="2 3">CCE9901</strain>
    </source>
</reference>
<dbReference type="HOGENOM" id="CLU_807387_0_0_1"/>
<evidence type="ECO:0000313" key="3">
    <source>
        <dbReference type="Proteomes" id="UP000001568"/>
    </source>
</evidence>
<organism evidence="2 3">
    <name type="scientific">Ostreococcus lucimarinus (strain CCE9901)</name>
    <dbReference type="NCBI Taxonomy" id="436017"/>
    <lineage>
        <taxon>Eukaryota</taxon>
        <taxon>Viridiplantae</taxon>
        <taxon>Chlorophyta</taxon>
        <taxon>Mamiellophyceae</taxon>
        <taxon>Mamiellales</taxon>
        <taxon>Bathycoccaceae</taxon>
        <taxon>Ostreococcus</taxon>
    </lineage>
</organism>
<name>A4SBI9_OSTLU</name>
<dbReference type="Proteomes" id="UP000001568">
    <property type="component" value="Chromosome 20"/>
</dbReference>
<gene>
    <name evidence="2" type="ORF">OSTLU_19157</name>
</gene>
<sequence>MMTRARGERRGAKMMALIVASLATLVRGDEYSVNIERAIVNSKGLQAVGALDALSARLLEALCESDETSCEAYETTRKSLWLTFGNDYICQVGSDADATWNAIDTTSTQGGIAVLLSKCSRAWLGDLEQAVLNLAPRFLAQASLQRADVAAVIAANDAAAGRAATQAGDNLDDLHPSYIANLAPIATELTSFSESRPVVVTATATADESTYYSGFSTDVKSAIAASRARGAKSVAGSTEAFPDAYVKRVETAQVSLDLYRGRYLEHPYAKAHYDKAIKCAGQSTNDALCYNRVVPEIGYTHSADGTRLLSSYGEPLATNFVDYNQPATYVAGVRLSSQTR</sequence>
<dbReference type="Gramene" id="ABP00946">
    <property type="protein sequence ID" value="ABP00946"/>
    <property type="gene ID" value="OSTLU_19157"/>
</dbReference>
<proteinExistence type="predicted"/>
<dbReference type="GeneID" id="5006837"/>
<dbReference type="EMBL" id="CP000600">
    <property type="protein sequence ID" value="ABP00946.1"/>
    <property type="molecule type" value="Genomic_DNA"/>
</dbReference>
<dbReference type="OrthoDB" id="495672at2759"/>
<evidence type="ECO:0000256" key="1">
    <source>
        <dbReference type="SAM" id="SignalP"/>
    </source>
</evidence>